<reference evidence="5 6" key="1">
    <citation type="submission" date="2024-09" db="EMBL/GenBank/DDBJ databases">
        <authorList>
            <person name="Sun Q."/>
            <person name="Mori K."/>
        </authorList>
    </citation>
    <scope>NUCLEOTIDE SEQUENCE [LARGE SCALE GENOMIC DNA]</scope>
    <source>
        <strain evidence="5 6">TISTR 1856</strain>
    </source>
</reference>
<evidence type="ECO:0000259" key="3">
    <source>
        <dbReference type="Pfam" id="PF01408"/>
    </source>
</evidence>
<evidence type="ECO:0000256" key="2">
    <source>
        <dbReference type="ARBA" id="ARBA00023002"/>
    </source>
</evidence>
<evidence type="ECO:0000313" key="6">
    <source>
        <dbReference type="Proteomes" id="UP001589748"/>
    </source>
</evidence>
<protein>
    <submittedName>
        <fullName evidence="5">Gfo/Idh/MocA family oxidoreductase</fullName>
    </submittedName>
</protein>
<dbReference type="RefSeq" id="WP_380137178.1">
    <property type="nucleotide sequence ID" value="NZ_JBHLUI010000008.1"/>
</dbReference>
<sequence>MDVEETVLLTRDPVRVGVVGAGRIGSAHARLLAGEVRGARLVAVADPRPGAAEAVAGPWGVRASTDPQALISDPAVEAVVVTAVTEAHADLVVAAAEAGKAVFCEKPAGSTTAEVQRGIEATDRAGVVFQVGFNRRFDPDFVAARAAVEAGEVGRVYLLRSLTRDPGLADPFAVPAWAIFRLTLIHDFDTLLWLHPDADPVSVHAVADALVAPEAKAAGLLDTAVVTIRFSDGAIATAEASFSATYGYDVRAEVFGSGGLVTVETAAAAVHRSDARGRRSDTPRGDVALFAGAYTAEFRSFAEAVRFGRAPRVGGRDALRALRVAEACIESVRTGVPAKVAGGVSGGVGA</sequence>
<organism evidence="5 6">
    <name type="scientific">Kineococcus gynurae</name>
    <dbReference type="NCBI Taxonomy" id="452979"/>
    <lineage>
        <taxon>Bacteria</taxon>
        <taxon>Bacillati</taxon>
        <taxon>Actinomycetota</taxon>
        <taxon>Actinomycetes</taxon>
        <taxon>Kineosporiales</taxon>
        <taxon>Kineosporiaceae</taxon>
        <taxon>Kineococcus</taxon>
    </lineage>
</organism>
<evidence type="ECO:0000256" key="1">
    <source>
        <dbReference type="ARBA" id="ARBA00010928"/>
    </source>
</evidence>
<name>A0ABV5LVZ8_9ACTN</name>
<evidence type="ECO:0000313" key="5">
    <source>
        <dbReference type="EMBL" id="MFB9378267.1"/>
    </source>
</evidence>
<dbReference type="SUPFAM" id="SSF51735">
    <property type="entry name" value="NAD(P)-binding Rossmann-fold domains"/>
    <property type="match status" value="1"/>
</dbReference>
<evidence type="ECO:0000259" key="4">
    <source>
        <dbReference type="Pfam" id="PF02894"/>
    </source>
</evidence>
<comment type="caution">
    <text evidence="5">The sequence shown here is derived from an EMBL/GenBank/DDBJ whole genome shotgun (WGS) entry which is preliminary data.</text>
</comment>
<dbReference type="Gene3D" id="3.40.50.720">
    <property type="entry name" value="NAD(P)-binding Rossmann-like Domain"/>
    <property type="match status" value="1"/>
</dbReference>
<keyword evidence="6" id="KW-1185">Reference proteome</keyword>
<dbReference type="Pfam" id="PF02894">
    <property type="entry name" value="GFO_IDH_MocA_C"/>
    <property type="match status" value="1"/>
</dbReference>
<dbReference type="InterPro" id="IPR004104">
    <property type="entry name" value="Gfo/Idh/MocA-like_OxRdtase_C"/>
</dbReference>
<dbReference type="Pfam" id="PF01408">
    <property type="entry name" value="GFO_IDH_MocA"/>
    <property type="match status" value="1"/>
</dbReference>
<dbReference type="SUPFAM" id="SSF55347">
    <property type="entry name" value="Glyceraldehyde-3-phosphate dehydrogenase-like, C-terminal domain"/>
    <property type="match status" value="1"/>
</dbReference>
<feature type="domain" description="Gfo/Idh/MocA-like oxidoreductase N-terminal" evidence="3">
    <location>
        <begin position="14"/>
        <end position="133"/>
    </location>
</feature>
<dbReference type="InterPro" id="IPR000683">
    <property type="entry name" value="Gfo/Idh/MocA-like_OxRdtase_N"/>
</dbReference>
<dbReference type="EMBL" id="JBHMDM010000007">
    <property type="protein sequence ID" value="MFB9378267.1"/>
    <property type="molecule type" value="Genomic_DNA"/>
</dbReference>
<gene>
    <name evidence="5" type="ORF">ACFFVI_14950</name>
</gene>
<comment type="similarity">
    <text evidence="1">Belongs to the Gfo/Idh/MocA family.</text>
</comment>
<proteinExistence type="inferred from homology"/>
<dbReference type="Proteomes" id="UP001589748">
    <property type="component" value="Unassembled WGS sequence"/>
</dbReference>
<accession>A0ABV5LVZ8</accession>
<dbReference type="Gene3D" id="3.30.360.10">
    <property type="entry name" value="Dihydrodipicolinate Reductase, domain 2"/>
    <property type="match status" value="1"/>
</dbReference>
<dbReference type="PANTHER" id="PTHR42840:SF3">
    <property type="entry name" value="BINDING ROSSMANN FOLD OXIDOREDUCTASE, PUTATIVE (AFU_ORTHOLOGUE AFUA_2G10240)-RELATED"/>
    <property type="match status" value="1"/>
</dbReference>
<dbReference type="InterPro" id="IPR036291">
    <property type="entry name" value="NAD(P)-bd_dom_sf"/>
</dbReference>
<feature type="domain" description="Gfo/Idh/MocA-like oxidoreductase C-terminal" evidence="4">
    <location>
        <begin position="146"/>
        <end position="340"/>
    </location>
</feature>
<dbReference type="PANTHER" id="PTHR42840">
    <property type="entry name" value="NAD(P)-BINDING ROSSMANN-FOLD SUPERFAMILY PROTEIN-RELATED"/>
    <property type="match status" value="1"/>
</dbReference>
<keyword evidence="2" id="KW-0560">Oxidoreductase</keyword>